<evidence type="ECO:0000313" key="3">
    <source>
        <dbReference type="EnsemblPlants" id="LPERR01G18530.1"/>
    </source>
</evidence>
<dbReference type="CDD" id="cd22160">
    <property type="entry name" value="F-box_AtFBL13-like"/>
    <property type="match status" value="1"/>
</dbReference>
<feature type="compositionally biased region" description="Low complexity" evidence="1">
    <location>
        <begin position="52"/>
        <end position="66"/>
    </location>
</feature>
<dbReference type="PANTHER" id="PTHR32141:SF61">
    <property type="entry name" value="OS01G0598400 PROTEIN"/>
    <property type="match status" value="1"/>
</dbReference>
<dbReference type="SUPFAM" id="SSF52047">
    <property type="entry name" value="RNI-like"/>
    <property type="match status" value="2"/>
</dbReference>
<keyword evidence="4" id="KW-1185">Reference proteome</keyword>
<dbReference type="InterPro" id="IPR001810">
    <property type="entry name" value="F-box_dom"/>
</dbReference>
<protein>
    <recommendedName>
        <fullName evidence="2">F-box domain-containing protein</fullName>
    </recommendedName>
</protein>
<dbReference type="AlphaFoldDB" id="A0A0D9V2L0"/>
<dbReference type="Pfam" id="PF00646">
    <property type="entry name" value="F-box"/>
    <property type="match status" value="2"/>
</dbReference>
<name>A0A0D9V2L0_9ORYZ</name>
<feature type="domain" description="F-box" evidence="2">
    <location>
        <begin position="625"/>
        <end position="661"/>
    </location>
</feature>
<dbReference type="EnsemblPlants" id="LPERR01G18530.1">
    <property type="protein sequence ID" value="LPERR01G18530.1"/>
    <property type="gene ID" value="LPERR01G18530"/>
</dbReference>
<organism evidence="3 4">
    <name type="scientific">Leersia perrieri</name>
    <dbReference type="NCBI Taxonomy" id="77586"/>
    <lineage>
        <taxon>Eukaryota</taxon>
        <taxon>Viridiplantae</taxon>
        <taxon>Streptophyta</taxon>
        <taxon>Embryophyta</taxon>
        <taxon>Tracheophyta</taxon>
        <taxon>Spermatophyta</taxon>
        <taxon>Magnoliopsida</taxon>
        <taxon>Liliopsida</taxon>
        <taxon>Poales</taxon>
        <taxon>Poaceae</taxon>
        <taxon>BOP clade</taxon>
        <taxon>Oryzoideae</taxon>
        <taxon>Oryzeae</taxon>
        <taxon>Oryzinae</taxon>
        <taxon>Leersia</taxon>
    </lineage>
</organism>
<reference evidence="4" key="2">
    <citation type="submission" date="2013-12" db="EMBL/GenBank/DDBJ databases">
        <authorList>
            <person name="Yu Y."/>
            <person name="Lee S."/>
            <person name="de Baynast K."/>
            <person name="Wissotski M."/>
            <person name="Liu L."/>
            <person name="Talag J."/>
            <person name="Goicoechea J."/>
            <person name="Angelova A."/>
            <person name="Jetty R."/>
            <person name="Kudrna D."/>
            <person name="Golser W."/>
            <person name="Rivera L."/>
            <person name="Zhang J."/>
            <person name="Wing R."/>
        </authorList>
    </citation>
    <scope>NUCLEOTIDE SEQUENCE</scope>
</reference>
<feature type="compositionally biased region" description="Low complexity" evidence="1">
    <location>
        <begin position="610"/>
        <end position="621"/>
    </location>
</feature>
<proteinExistence type="predicted"/>
<dbReference type="HOGENOM" id="CLU_283775_0_0_1"/>
<evidence type="ECO:0000313" key="4">
    <source>
        <dbReference type="Proteomes" id="UP000032180"/>
    </source>
</evidence>
<reference evidence="3" key="3">
    <citation type="submission" date="2015-04" db="UniProtKB">
        <authorList>
            <consortium name="EnsemblPlants"/>
        </authorList>
    </citation>
    <scope>IDENTIFICATION</scope>
</reference>
<dbReference type="Pfam" id="PF24758">
    <property type="entry name" value="LRR_At5g56370"/>
    <property type="match status" value="2"/>
</dbReference>
<dbReference type="InterPro" id="IPR036047">
    <property type="entry name" value="F-box-like_dom_sf"/>
</dbReference>
<dbReference type="Gramene" id="LPERR01G18530.1">
    <property type="protein sequence ID" value="LPERR01G18530.1"/>
    <property type="gene ID" value="LPERR01G18530"/>
</dbReference>
<dbReference type="Pfam" id="PF08387">
    <property type="entry name" value="FBD"/>
    <property type="match status" value="1"/>
</dbReference>
<dbReference type="InterPro" id="IPR055411">
    <property type="entry name" value="LRR_FXL15/At3g58940/PEG3-like"/>
</dbReference>
<accession>A0A0D9V2L0</accession>
<dbReference type="Gene3D" id="1.20.1280.50">
    <property type="match status" value="2"/>
</dbReference>
<dbReference type="eggNOG" id="ENOG502SYQR">
    <property type="taxonomic scope" value="Eukaryota"/>
</dbReference>
<feature type="region of interest" description="Disordered" evidence="1">
    <location>
        <begin position="584"/>
        <end position="628"/>
    </location>
</feature>
<feature type="domain" description="F-box" evidence="2">
    <location>
        <begin position="90"/>
        <end position="142"/>
    </location>
</feature>
<dbReference type="InterPro" id="IPR053781">
    <property type="entry name" value="F-box_AtFBL13-like"/>
</dbReference>
<dbReference type="Proteomes" id="UP000032180">
    <property type="component" value="Chromosome 1"/>
</dbReference>
<dbReference type="STRING" id="77586.A0A0D9V2L0"/>
<dbReference type="PROSITE" id="PS50181">
    <property type="entry name" value="FBOX"/>
    <property type="match status" value="2"/>
</dbReference>
<reference evidence="3 4" key="1">
    <citation type="submission" date="2012-08" db="EMBL/GenBank/DDBJ databases">
        <title>Oryza genome evolution.</title>
        <authorList>
            <person name="Wing R.A."/>
        </authorList>
    </citation>
    <scope>NUCLEOTIDE SEQUENCE</scope>
</reference>
<dbReference type="InterPro" id="IPR006566">
    <property type="entry name" value="FBD"/>
</dbReference>
<sequence>MDSDGEEGDMTYREVAEYFNSMDDPPAQDRVDTIIPYLISILPAPFIPAPPDAAGSSSDDFSLTSSDSDEDDSAAVAVHTFPTTPGDGGKDHISSLPDDVLSEIVSRLSTKEAARTMGLSTRWRGVWGKTPLVVDDAHLRNADESHEISLVRAISRCVDAHPGPVRGARVTHLGFYHHEYALRRLVASLADKAVEDLILFNRPWPLDMPLPDDILRCGYLRRLYLGAWMFPNVAAAAASPPALANLRELGLFHCIITNRDFDALLSHCDKLEILSLAASFNCPSRLRLASPSLRVVVDWMSAFEEIVVDDAPCLERLLLCATIPAVGSERTPVRIIRAPRLEVLGVLDLQVQALEIGGTSIRPGMFVRSSAKLPSLKILAVKVCLAIEQHIKMLVTLLKCFPHLETLHIKSIYSIPCASPGIKNYTELWKSLDSCECLKSHLKTVTLQWFWARYYELLCLNYLTSKGNVLETVAFFSEDDVSFVYQDDVLADISLVVRKVIAKDRWSFQSAIDLSLDDPFCYCEASPSRTGLKPMDAAGEEQGMVYEDVVEYYNNLEDAPDQECIDRVIPYLISFLPAPLIPAPPDAASSSSSSSDFSLTSSDSEDEESAAAAAHSFPSAPGDGEDHISRLPDDLLAEIVSRLTTREAARTMAVSTRWRDVWPKAPLVLDDAHLGGGGAAADETSHLVRAVSRCVDAHPGPVRAARVTRVAFYHHELVLRRLVASLADKGVEDLVLFNRPWPLHMQLPDDILRCAYLQRLYLGVWMFPNVAAAARPPAFVNLRELGLFRCIILDRHFDILLQHCHKLEVLSLAMSDICESCLRLFSPSLRVAVEWTSSVDEVHVDAPCLERLLIQTIPDSDSPFVGIVRAPRLEVLGVLDLQIHGLEIGGTTIRPGMFVGSRAKLPSLKILAVKVRLAIEREISLLVTLLQCFPYLENLHIKSIPCTSPDIDADDCMELWSIMDSCECLESHLKIVSFQGFHAKYYELFFLGYLTLEGKVLKTVAFYCEDDVGFVYEDDVAERTSLMLPNDLTKDRWCFQSAIDLSLDDPFCCAACAVEH</sequence>
<evidence type="ECO:0000256" key="1">
    <source>
        <dbReference type="SAM" id="MobiDB-lite"/>
    </source>
</evidence>
<feature type="compositionally biased region" description="Low complexity" evidence="1">
    <location>
        <begin position="586"/>
        <end position="602"/>
    </location>
</feature>
<feature type="region of interest" description="Disordered" evidence="1">
    <location>
        <begin position="50"/>
        <end position="74"/>
    </location>
</feature>
<evidence type="ECO:0000259" key="2">
    <source>
        <dbReference type="PROSITE" id="PS50181"/>
    </source>
</evidence>
<dbReference type="SMART" id="SM00256">
    <property type="entry name" value="FBOX"/>
    <property type="match status" value="2"/>
</dbReference>
<dbReference type="InterPro" id="IPR055302">
    <property type="entry name" value="F-box_dom-containing"/>
</dbReference>
<dbReference type="Gene3D" id="3.80.10.10">
    <property type="entry name" value="Ribonuclease Inhibitor"/>
    <property type="match status" value="2"/>
</dbReference>
<dbReference type="InterPro" id="IPR032675">
    <property type="entry name" value="LRR_dom_sf"/>
</dbReference>
<dbReference type="PANTHER" id="PTHR32141">
    <property type="match status" value="1"/>
</dbReference>
<dbReference type="SUPFAM" id="SSF81383">
    <property type="entry name" value="F-box domain"/>
    <property type="match status" value="2"/>
</dbReference>